<proteinExistence type="inferred from homology"/>
<dbReference type="AlphaFoldDB" id="A0A2G3A533"/>
<evidence type="ECO:0000256" key="3">
    <source>
        <dbReference type="PROSITE-ProRule" id="PRU00742"/>
    </source>
</evidence>
<dbReference type="PANTHER" id="PTHR11358">
    <property type="entry name" value="ARGINASE/AGMATINASE"/>
    <property type="match status" value="1"/>
</dbReference>
<dbReference type="Gramene" id="PHT89356">
    <property type="protein sequence ID" value="PHT89356"/>
    <property type="gene ID" value="T459_04469"/>
</dbReference>
<dbReference type="InterPro" id="IPR023696">
    <property type="entry name" value="Ureohydrolase_dom_sf"/>
</dbReference>
<keyword evidence="2" id="KW-0378">Hydrolase</keyword>
<keyword evidence="6" id="KW-1185">Reference proteome</keyword>
<reference evidence="5 6" key="1">
    <citation type="journal article" date="2014" name="Nat. Genet.">
        <title>Genome sequence of the hot pepper provides insights into the evolution of pungency in Capsicum species.</title>
        <authorList>
            <person name="Kim S."/>
            <person name="Park M."/>
            <person name="Yeom S.I."/>
            <person name="Kim Y.M."/>
            <person name="Lee J.M."/>
            <person name="Lee H.A."/>
            <person name="Seo E."/>
            <person name="Choi J."/>
            <person name="Cheong K."/>
            <person name="Kim K.T."/>
            <person name="Jung K."/>
            <person name="Lee G.W."/>
            <person name="Oh S.K."/>
            <person name="Bae C."/>
            <person name="Kim S.B."/>
            <person name="Lee H.Y."/>
            <person name="Kim S.Y."/>
            <person name="Kim M.S."/>
            <person name="Kang B.C."/>
            <person name="Jo Y.D."/>
            <person name="Yang H.B."/>
            <person name="Jeong H.J."/>
            <person name="Kang W.H."/>
            <person name="Kwon J.K."/>
            <person name="Shin C."/>
            <person name="Lim J.Y."/>
            <person name="Park J.H."/>
            <person name="Huh J.H."/>
            <person name="Kim J.S."/>
            <person name="Kim B.D."/>
            <person name="Cohen O."/>
            <person name="Paran I."/>
            <person name="Suh M.C."/>
            <person name="Lee S.B."/>
            <person name="Kim Y.K."/>
            <person name="Shin Y."/>
            <person name="Noh S.J."/>
            <person name="Park J."/>
            <person name="Seo Y.S."/>
            <person name="Kwon S.Y."/>
            <person name="Kim H.A."/>
            <person name="Park J.M."/>
            <person name="Kim H.J."/>
            <person name="Choi S.B."/>
            <person name="Bosland P.W."/>
            <person name="Reeves G."/>
            <person name="Jo S.H."/>
            <person name="Lee B.W."/>
            <person name="Cho H.T."/>
            <person name="Choi H.S."/>
            <person name="Lee M.S."/>
            <person name="Yu Y."/>
            <person name="Do Choi Y."/>
            <person name="Park B.S."/>
            <person name="van Deynze A."/>
            <person name="Ashrafi H."/>
            <person name="Hill T."/>
            <person name="Kim W.T."/>
            <person name="Pai H.S."/>
            <person name="Ahn H.K."/>
            <person name="Yeam I."/>
            <person name="Giovannoni J.J."/>
            <person name="Rose J.K."/>
            <person name="Sorensen I."/>
            <person name="Lee S.J."/>
            <person name="Kim R.W."/>
            <person name="Choi I.Y."/>
            <person name="Choi B.S."/>
            <person name="Lim J.S."/>
            <person name="Lee Y.H."/>
            <person name="Choi D."/>
        </authorList>
    </citation>
    <scope>NUCLEOTIDE SEQUENCE [LARGE SCALE GENOMIC DNA]</scope>
    <source>
        <strain evidence="6">cv. CM334</strain>
    </source>
</reference>
<evidence type="ECO:0000256" key="1">
    <source>
        <dbReference type="ARBA" id="ARBA00022723"/>
    </source>
</evidence>
<feature type="region of interest" description="Disordered" evidence="4">
    <location>
        <begin position="182"/>
        <end position="205"/>
    </location>
</feature>
<dbReference type="Proteomes" id="UP000222542">
    <property type="component" value="Unassembled WGS sequence"/>
</dbReference>
<reference evidence="5 6" key="2">
    <citation type="journal article" date="2017" name="Genome Biol.">
        <title>New reference genome sequences of hot pepper reveal the massive evolution of plant disease-resistance genes by retroduplication.</title>
        <authorList>
            <person name="Kim S."/>
            <person name="Park J."/>
            <person name="Yeom S.I."/>
            <person name="Kim Y.M."/>
            <person name="Seo E."/>
            <person name="Kim K.T."/>
            <person name="Kim M.S."/>
            <person name="Lee J.M."/>
            <person name="Cheong K."/>
            <person name="Shin H.S."/>
            <person name="Kim S.B."/>
            <person name="Han K."/>
            <person name="Lee J."/>
            <person name="Park M."/>
            <person name="Lee H.A."/>
            <person name="Lee H.Y."/>
            <person name="Lee Y."/>
            <person name="Oh S."/>
            <person name="Lee J.H."/>
            <person name="Choi E."/>
            <person name="Choi E."/>
            <person name="Lee S.E."/>
            <person name="Jeon J."/>
            <person name="Kim H."/>
            <person name="Choi G."/>
            <person name="Song H."/>
            <person name="Lee J."/>
            <person name="Lee S.C."/>
            <person name="Kwon J.K."/>
            <person name="Lee H.Y."/>
            <person name="Koo N."/>
            <person name="Hong Y."/>
            <person name="Kim R.W."/>
            <person name="Kang W.H."/>
            <person name="Huh J.H."/>
            <person name="Kang B.C."/>
            <person name="Yang T.J."/>
            <person name="Lee Y.H."/>
            <person name="Bennetzen J.L."/>
            <person name="Choi D."/>
        </authorList>
    </citation>
    <scope>NUCLEOTIDE SEQUENCE [LARGE SCALE GENOMIC DNA]</scope>
    <source>
        <strain evidence="6">cv. CM334</strain>
    </source>
</reference>
<dbReference type="GO" id="GO:0046872">
    <property type="term" value="F:metal ion binding"/>
    <property type="evidence" value="ECO:0007669"/>
    <property type="project" value="UniProtKB-KW"/>
</dbReference>
<organism evidence="5 6">
    <name type="scientific">Capsicum annuum</name>
    <name type="common">Capsicum pepper</name>
    <dbReference type="NCBI Taxonomy" id="4072"/>
    <lineage>
        <taxon>Eukaryota</taxon>
        <taxon>Viridiplantae</taxon>
        <taxon>Streptophyta</taxon>
        <taxon>Embryophyta</taxon>
        <taxon>Tracheophyta</taxon>
        <taxon>Spermatophyta</taxon>
        <taxon>Magnoliopsida</taxon>
        <taxon>eudicotyledons</taxon>
        <taxon>Gunneridae</taxon>
        <taxon>Pentapetalae</taxon>
        <taxon>asterids</taxon>
        <taxon>lamiids</taxon>
        <taxon>Solanales</taxon>
        <taxon>Solanaceae</taxon>
        <taxon>Solanoideae</taxon>
        <taxon>Capsiceae</taxon>
        <taxon>Capsicum</taxon>
    </lineage>
</organism>
<gene>
    <name evidence="5" type="ORF">T459_04469</name>
</gene>
<comment type="caution">
    <text evidence="5">The sequence shown here is derived from an EMBL/GenBank/DDBJ whole genome shotgun (WGS) entry which is preliminary data.</text>
</comment>
<evidence type="ECO:0000313" key="5">
    <source>
        <dbReference type="EMBL" id="PHT89356.1"/>
    </source>
</evidence>
<sequence>MHSSAEFRYDSLSYSLNFEDEENFTNFSSRLTQASVMMTEPAMVKVTCGCAAGVAAAFRALKLGEGLKGVYISVDLDCMDPAFALGVSHIEPGGLSFCDVLNILYNLQSDVDGVDVVKFNPQRDTVDGMTAVVAAKLIIRPKKFDAHGNSSVLSEDNVDGSRNTYRVRIRSRALAPNCTAPCGVSPIPPSPPRTPQVDVSNAELH</sequence>
<accession>A0A2G3A533</accession>
<keyword evidence="1" id="KW-0479">Metal-binding</keyword>
<dbReference type="GO" id="GO:0008783">
    <property type="term" value="F:agmatinase activity"/>
    <property type="evidence" value="ECO:0000318"/>
    <property type="project" value="GO_Central"/>
</dbReference>
<name>A0A2G3A533_CAPAN</name>
<dbReference type="PANTHER" id="PTHR11358:SF26">
    <property type="entry name" value="GUANIDINO ACID HYDROLASE, MITOCHONDRIAL"/>
    <property type="match status" value="1"/>
</dbReference>
<comment type="similarity">
    <text evidence="3">Belongs to the arginase family.</text>
</comment>
<dbReference type="PROSITE" id="PS51409">
    <property type="entry name" value="ARGINASE_2"/>
    <property type="match status" value="1"/>
</dbReference>
<protein>
    <submittedName>
        <fullName evidence="5">Uncharacterized protein</fullName>
    </submittedName>
</protein>
<evidence type="ECO:0000313" key="6">
    <source>
        <dbReference type="Proteomes" id="UP000222542"/>
    </source>
</evidence>
<dbReference type="Gene3D" id="3.40.800.10">
    <property type="entry name" value="Ureohydrolase domain"/>
    <property type="match status" value="1"/>
</dbReference>
<dbReference type="EMBL" id="AYRZ02000002">
    <property type="protein sequence ID" value="PHT89356.1"/>
    <property type="molecule type" value="Genomic_DNA"/>
</dbReference>
<evidence type="ECO:0000256" key="4">
    <source>
        <dbReference type="SAM" id="MobiDB-lite"/>
    </source>
</evidence>
<dbReference type="STRING" id="4072.A0A2G3A533"/>
<dbReference type="GO" id="GO:0033389">
    <property type="term" value="P:putrescine biosynthetic process from arginine, via agmatine"/>
    <property type="evidence" value="ECO:0000318"/>
    <property type="project" value="GO_Central"/>
</dbReference>
<evidence type="ECO:0000256" key="2">
    <source>
        <dbReference type="ARBA" id="ARBA00022801"/>
    </source>
</evidence>
<dbReference type="Pfam" id="PF00491">
    <property type="entry name" value="Arginase"/>
    <property type="match status" value="1"/>
</dbReference>
<dbReference type="SUPFAM" id="SSF52768">
    <property type="entry name" value="Arginase/deacetylase"/>
    <property type="match status" value="1"/>
</dbReference>
<dbReference type="InterPro" id="IPR006035">
    <property type="entry name" value="Ureohydrolase"/>
</dbReference>